<dbReference type="FunFam" id="3.40.640.10:FF:000079">
    <property type="entry name" value="LPS biosynthesis protein"/>
    <property type="match status" value="1"/>
</dbReference>
<keyword evidence="2 4" id="KW-0663">Pyridoxal phosphate</keyword>
<dbReference type="Proteomes" id="UP000199182">
    <property type="component" value="Unassembled WGS sequence"/>
</dbReference>
<dbReference type="STRING" id="258515.SAMN05192585_12727"/>
<dbReference type="Gene3D" id="3.90.1150.10">
    <property type="entry name" value="Aspartate Aminotransferase, domain 1"/>
    <property type="match status" value="1"/>
</dbReference>
<dbReference type="SUPFAM" id="SSF53383">
    <property type="entry name" value="PLP-dependent transferases"/>
    <property type="match status" value="1"/>
</dbReference>
<accession>A0A1H0D9C7</accession>
<dbReference type="AlphaFoldDB" id="A0A1H0D9C7"/>
<dbReference type="Gene3D" id="3.40.640.10">
    <property type="entry name" value="Type I PLP-dependent aspartate aminotransferase-like (Major domain)"/>
    <property type="match status" value="1"/>
</dbReference>
<dbReference type="PANTHER" id="PTHR30244">
    <property type="entry name" value="TRANSAMINASE"/>
    <property type="match status" value="1"/>
</dbReference>
<dbReference type="EMBL" id="FNID01000027">
    <property type="protein sequence ID" value="SDN66750.1"/>
    <property type="molecule type" value="Genomic_DNA"/>
</dbReference>
<evidence type="ECO:0000313" key="6">
    <source>
        <dbReference type="Proteomes" id="UP000199182"/>
    </source>
</evidence>
<dbReference type="GO" id="GO:0008483">
    <property type="term" value="F:transaminase activity"/>
    <property type="evidence" value="ECO:0007669"/>
    <property type="project" value="TreeGrafter"/>
</dbReference>
<dbReference type="InterPro" id="IPR015424">
    <property type="entry name" value="PyrdxlP-dep_Trfase"/>
</dbReference>
<dbReference type="CDD" id="cd00616">
    <property type="entry name" value="AHBA_syn"/>
    <property type="match status" value="1"/>
</dbReference>
<evidence type="ECO:0000256" key="2">
    <source>
        <dbReference type="ARBA" id="ARBA00022898"/>
    </source>
</evidence>
<dbReference type="GO" id="GO:0000271">
    <property type="term" value="P:polysaccharide biosynthetic process"/>
    <property type="evidence" value="ECO:0007669"/>
    <property type="project" value="TreeGrafter"/>
</dbReference>
<dbReference type="Pfam" id="PF01041">
    <property type="entry name" value="DegT_DnrJ_EryC1"/>
    <property type="match status" value="1"/>
</dbReference>
<dbReference type="PIRSF" id="PIRSF000390">
    <property type="entry name" value="PLP_StrS"/>
    <property type="match status" value="1"/>
</dbReference>
<reference evidence="5" key="1">
    <citation type="submission" date="2016-10" db="EMBL/GenBank/DDBJ databases">
        <authorList>
            <person name="de Groot N.N."/>
        </authorList>
    </citation>
    <scope>NUCLEOTIDE SEQUENCE [LARGE SCALE GENOMIC DNA]</scope>
    <source>
        <strain evidence="5">CGMCC 1.5012</strain>
    </source>
</reference>
<evidence type="ECO:0000256" key="4">
    <source>
        <dbReference type="RuleBase" id="RU004508"/>
    </source>
</evidence>
<dbReference type="InterPro" id="IPR015422">
    <property type="entry name" value="PyrdxlP-dep_Trfase_small"/>
</dbReference>
<organism evidence="5 6">
    <name type="scientific">Acetanaerobacterium elongatum</name>
    <dbReference type="NCBI Taxonomy" id="258515"/>
    <lineage>
        <taxon>Bacteria</taxon>
        <taxon>Bacillati</taxon>
        <taxon>Bacillota</taxon>
        <taxon>Clostridia</taxon>
        <taxon>Eubacteriales</taxon>
        <taxon>Oscillospiraceae</taxon>
        <taxon>Acetanaerobacterium</taxon>
    </lineage>
</organism>
<proteinExistence type="inferred from homology"/>
<name>A0A1H0D9C7_9FIRM</name>
<dbReference type="GO" id="GO:0030170">
    <property type="term" value="F:pyridoxal phosphate binding"/>
    <property type="evidence" value="ECO:0007669"/>
    <property type="project" value="TreeGrafter"/>
</dbReference>
<evidence type="ECO:0000256" key="1">
    <source>
        <dbReference type="ARBA" id="ARBA00001933"/>
    </source>
</evidence>
<sequence>MGVLTINEEKTLREEILERVRQLYLLREKQKAFTPGVSRVHYAGRVFDEKEMQSATDSLLDFRLTLGKKGSEFISAFCGMMGMRYGLAVNSGSSANLIAVSALCSPNIEHPLQRGDEVITTALTFPTTLNPILQNGLVPVFVDVEEDTYNLDTEQLSRALSPKTRAIMLAHTLGNPAAMDEIMRFAQANDLYVIEDTCDALDSRYDGKRCGTFGNLSTYSFYAAHHITMGEGGAVLTNNLNLYRQALSIRDWGRACYCEPGEENPLGACRHRFDHIYDGLPDGYDHKYVYSNIGYNLKPLDLQCAIGLEQLKKLPEFAEQRRYNFTRLYNELREYEATFILPRSLPKAAPCWFCLPLTVREDAPFSRRDIVTYLEEHLIETRTLFAGNILKHPGYKDIPHRVCGGLPNTEQVLRGSFFIGVYPGLTDEMLDYVAETIHTYMAGF</sequence>
<dbReference type="InterPro" id="IPR000653">
    <property type="entry name" value="DegT/StrS_aminotransferase"/>
</dbReference>
<dbReference type="InterPro" id="IPR015421">
    <property type="entry name" value="PyrdxlP-dep_Trfase_major"/>
</dbReference>
<gene>
    <name evidence="5" type="ORF">SAMN05192585_12727</name>
</gene>
<dbReference type="NCBIfam" id="NF011936">
    <property type="entry name" value="PRK15407.1"/>
    <property type="match status" value="1"/>
</dbReference>
<comment type="similarity">
    <text evidence="3 4">Belongs to the DegT/DnrJ/EryC1 family.</text>
</comment>
<evidence type="ECO:0000256" key="3">
    <source>
        <dbReference type="ARBA" id="ARBA00037999"/>
    </source>
</evidence>
<evidence type="ECO:0000313" key="5">
    <source>
        <dbReference type="EMBL" id="SDN66750.1"/>
    </source>
</evidence>
<comment type="cofactor">
    <cofactor evidence="1">
        <name>pyridoxal 5'-phosphate</name>
        <dbReference type="ChEBI" id="CHEBI:597326"/>
    </cofactor>
</comment>
<keyword evidence="6" id="KW-1185">Reference proteome</keyword>
<dbReference type="PANTHER" id="PTHR30244:SF34">
    <property type="entry name" value="DTDP-4-AMINO-4,6-DIDEOXYGALACTOSE TRANSAMINASE"/>
    <property type="match status" value="1"/>
</dbReference>
<protein>
    <submittedName>
        <fullName evidence="5">CDP-6-deoxy-D-xylo-4-hexulose-3-dehydrase</fullName>
    </submittedName>
</protein>